<keyword evidence="5" id="KW-1185">Reference proteome</keyword>
<dbReference type="PANTHER" id="PTHR42840:SF3">
    <property type="entry name" value="BINDING ROSSMANN FOLD OXIDOREDUCTASE, PUTATIVE (AFU_ORTHOLOGUE AFUA_2G10240)-RELATED"/>
    <property type="match status" value="1"/>
</dbReference>
<dbReference type="AlphaFoldDB" id="A0ABD3MLN6"/>
<dbReference type="Gene3D" id="3.30.360.10">
    <property type="entry name" value="Dihydrodipicolinate Reductase, domain 2"/>
    <property type="match status" value="1"/>
</dbReference>
<dbReference type="InterPro" id="IPR036291">
    <property type="entry name" value="NAD(P)-bd_dom_sf"/>
</dbReference>
<evidence type="ECO:0000256" key="1">
    <source>
        <dbReference type="ARBA" id="ARBA00023002"/>
    </source>
</evidence>
<dbReference type="Gene3D" id="3.40.50.720">
    <property type="entry name" value="NAD(P)-binding Rossmann-like Domain"/>
    <property type="match status" value="1"/>
</dbReference>
<sequence>MFWPLFSSLSLFITGVSINREQQQQHIMSNQVSVVLVGCGAPLKSMGCTSPEMQPIIYVTSSLVDDALSLTVIVCIMHLTPCFVRCRCADLRQVPCHTVVIPAKLEIIVEPWFMSTAGTNSPGYDEFIRFKTNLEQTGVKFFATVKEVPPADEGTKRLAIISARTADNPKLFADCLKVGCHSIFLEKPGAPSLAELENMMNDAQNAGVNVFMGFNKNVSKYVAKTRQYEAKHPGVKVTYVHNNNYEDSEASLGECFERNAEGMLKNMAIHELALVVTYYAVTVDSVASVEADKEFSSCKSLKGPSGGAFTDFDKLKFAITTKEGKVISILADRCGGDDSVGIATDADGKELVRFTMPDGEDATQIENAEKRVPGAMPYFYMQDPDYSTLKQRVAKAMLDGSKPKGVATIDVAVDSLKLAEYLTPILQKQLL</sequence>
<dbReference type="SUPFAM" id="SSF51735">
    <property type="entry name" value="NAD(P)-binding Rossmann-fold domains"/>
    <property type="match status" value="1"/>
</dbReference>
<comment type="caution">
    <text evidence="4">The sequence shown here is derived from an EMBL/GenBank/DDBJ whole genome shotgun (WGS) entry which is preliminary data.</text>
</comment>
<proteinExistence type="predicted"/>
<evidence type="ECO:0000256" key="2">
    <source>
        <dbReference type="SAM" id="SignalP"/>
    </source>
</evidence>
<dbReference type="Pfam" id="PF01408">
    <property type="entry name" value="GFO_IDH_MocA"/>
    <property type="match status" value="1"/>
</dbReference>
<gene>
    <name evidence="4" type="ORF">ACHAWO_000206</name>
</gene>
<reference evidence="4 5" key="1">
    <citation type="submission" date="2024-10" db="EMBL/GenBank/DDBJ databases">
        <title>Updated reference genomes for cyclostephanoid diatoms.</title>
        <authorList>
            <person name="Roberts W.R."/>
            <person name="Alverson A.J."/>
        </authorList>
    </citation>
    <scope>NUCLEOTIDE SEQUENCE [LARGE SCALE GENOMIC DNA]</scope>
    <source>
        <strain evidence="4 5">AJA010-31</strain>
    </source>
</reference>
<evidence type="ECO:0000313" key="5">
    <source>
        <dbReference type="Proteomes" id="UP001530400"/>
    </source>
</evidence>
<organism evidence="4 5">
    <name type="scientific">Cyclotella atomus</name>
    <dbReference type="NCBI Taxonomy" id="382360"/>
    <lineage>
        <taxon>Eukaryota</taxon>
        <taxon>Sar</taxon>
        <taxon>Stramenopiles</taxon>
        <taxon>Ochrophyta</taxon>
        <taxon>Bacillariophyta</taxon>
        <taxon>Coscinodiscophyceae</taxon>
        <taxon>Thalassiosirophycidae</taxon>
        <taxon>Stephanodiscales</taxon>
        <taxon>Stephanodiscaceae</taxon>
        <taxon>Cyclotella</taxon>
    </lineage>
</organism>
<evidence type="ECO:0000313" key="4">
    <source>
        <dbReference type="EMBL" id="KAL3764980.1"/>
    </source>
</evidence>
<accession>A0ABD3MLN6</accession>
<keyword evidence="2" id="KW-0732">Signal</keyword>
<dbReference type="EMBL" id="JALLPJ020001410">
    <property type="protein sequence ID" value="KAL3764980.1"/>
    <property type="molecule type" value="Genomic_DNA"/>
</dbReference>
<dbReference type="PANTHER" id="PTHR42840">
    <property type="entry name" value="NAD(P)-BINDING ROSSMANN-FOLD SUPERFAMILY PROTEIN-RELATED"/>
    <property type="match status" value="1"/>
</dbReference>
<dbReference type="GO" id="GO:0016491">
    <property type="term" value="F:oxidoreductase activity"/>
    <property type="evidence" value="ECO:0007669"/>
    <property type="project" value="UniProtKB-KW"/>
</dbReference>
<name>A0ABD3MLN6_9STRA</name>
<feature type="chain" id="PRO_5044860869" description="Gfo/Idh/MocA-like oxidoreductase N-terminal domain-containing protein" evidence="2">
    <location>
        <begin position="19"/>
        <end position="431"/>
    </location>
</feature>
<evidence type="ECO:0000259" key="3">
    <source>
        <dbReference type="Pfam" id="PF01408"/>
    </source>
</evidence>
<protein>
    <recommendedName>
        <fullName evidence="3">Gfo/Idh/MocA-like oxidoreductase N-terminal domain-containing protein</fullName>
    </recommendedName>
</protein>
<keyword evidence="1" id="KW-0560">Oxidoreductase</keyword>
<feature type="domain" description="Gfo/Idh/MocA-like oxidoreductase N-terminal" evidence="3">
    <location>
        <begin position="134"/>
        <end position="214"/>
    </location>
</feature>
<dbReference type="InterPro" id="IPR000683">
    <property type="entry name" value="Gfo/Idh/MocA-like_OxRdtase_N"/>
</dbReference>
<dbReference type="Proteomes" id="UP001530400">
    <property type="component" value="Unassembled WGS sequence"/>
</dbReference>
<feature type="signal peptide" evidence="2">
    <location>
        <begin position="1"/>
        <end position="18"/>
    </location>
</feature>